<keyword evidence="2" id="KW-1185">Reference proteome</keyword>
<reference evidence="1 2" key="1">
    <citation type="submission" date="2024-09" db="EMBL/GenBank/DDBJ databases">
        <authorList>
            <person name="Zhang Z.-H."/>
        </authorList>
    </citation>
    <scope>NUCLEOTIDE SEQUENCE [LARGE SCALE GENOMIC DNA]</scope>
    <source>
        <strain evidence="1 2">HHTR114</strain>
    </source>
</reference>
<name>A0ABW1KWN8_9PROT</name>
<evidence type="ECO:0000313" key="1">
    <source>
        <dbReference type="EMBL" id="MFC6035929.1"/>
    </source>
</evidence>
<accession>A0ABW1KWN8</accession>
<organism evidence="1 2">
    <name type="scientific">Hyphococcus aureus</name>
    <dbReference type="NCBI Taxonomy" id="2666033"/>
    <lineage>
        <taxon>Bacteria</taxon>
        <taxon>Pseudomonadati</taxon>
        <taxon>Pseudomonadota</taxon>
        <taxon>Alphaproteobacteria</taxon>
        <taxon>Parvularculales</taxon>
        <taxon>Parvularculaceae</taxon>
        <taxon>Hyphococcus</taxon>
    </lineage>
</organism>
<dbReference type="Proteomes" id="UP001596116">
    <property type="component" value="Unassembled WGS sequence"/>
</dbReference>
<sequence length="72" mass="7322">MTAHLERLTAFRGASLTAVWAALRFTRLAGAAKKTGIASGLVGLGAALHLAWHALPVFQAATAGGLVLACHS</sequence>
<dbReference type="EMBL" id="JBHPON010000002">
    <property type="protein sequence ID" value="MFC6035929.1"/>
    <property type="molecule type" value="Genomic_DNA"/>
</dbReference>
<proteinExistence type="predicted"/>
<evidence type="ECO:0000313" key="2">
    <source>
        <dbReference type="Proteomes" id="UP001596116"/>
    </source>
</evidence>
<protein>
    <submittedName>
        <fullName evidence="1">Uncharacterized protein</fullName>
    </submittedName>
</protein>
<dbReference type="RefSeq" id="WP_379882850.1">
    <property type="nucleotide sequence ID" value="NZ_JBHPON010000002.1"/>
</dbReference>
<comment type="caution">
    <text evidence="1">The sequence shown here is derived from an EMBL/GenBank/DDBJ whole genome shotgun (WGS) entry which is preliminary data.</text>
</comment>
<gene>
    <name evidence="1" type="ORF">ACFMB1_10260</name>
</gene>